<evidence type="ECO:0000256" key="2">
    <source>
        <dbReference type="ARBA" id="ARBA00005581"/>
    </source>
</evidence>
<dbReference type="InterPro" id="IPR010264">
    <property type="entry name" value="Self-incomp_S1"/>
</dbReference>
<keyword evidence="3 6" id="KW-0713">Self-incompatibility</keyword>
<proteinExistence type="inferred from homology"/>
<comment type="caution">
    <text evidence="7">The sequence shown here is derived from an EMBL/GenBank/DDBJ whole genome shotgun (WGS) entry which is preliminary data.</text>
</comment>
<feature type="chain" id="PRO_5042673179" description="S-protein homolog" evidence="6">
    <location>
        <begin position="25"/>
        <end position="149"/>
    </location>
</feature>
<evidence type="ECO:0000256" key="5">
    <source>
        <dbReference type="ARBA" id="ARBA00022729"/>
    </source>
</evidence>
<keyword evidence="4 6" id="KW-0964">Secreted</keyword>
<organism evidence="7 8">
    <name type="scientific">Dillenia turbinata</name>
    <dbReference type="NCBI Taxonomy" id="194707"/>
    <lineage>
        <taxon>Eukaryota</taxon>
        <taxon>Viridiplantae</taxon>
        <taxon>Streptophyta</taxon>
        <taxon>Embryophyta</taxon>
        <taxon>Tracheophyta</taxon>
        <taxon>Spermatophyta</taxon>
        <taxon>Magnoliopsida</taxon>
        <taxon>eudicotyledons</taxon>
        <taxon>Gunneridae</taxon>
        <taxon>Pentapetalae</taxon>
        <taxon>Dilleniales</taxon>
        <taxon>Dilleniaceae</taxon>
        <taxon>Dillenia</taxon>
    </lineage>
</organism>
<evidence type="ECO:0000256" key="1">
    <source>
        <dbReference type="ARBA" id="ARBA00004613"/>
    </source>
</evidence>
<dbReference type="PANTHER" id="PTHR31232">
    <property type="match status" value="1"/>
</dbReference>
<comment type="similarity">
    <text evidence="2 6">Belongs to the plant self-incompatibility (S1) protein family.</text>
</comment>
<dbReference type="EMBL" id="JBAMMX010000007">
    <property type="protein sequence ID" value="KAK6936533.1"/>
    <property type="molecule type" value="Genomic_DNA"/>
</dbReference>
<dbReference type="GO" id="GO:0060320">
    <property type="term" value="P:rejection of self pollen"/>
    <property type="evidence" value="ECO:0007669"/>
    <property type="project" value="UniProtKB-KW"/>
</dbReference>
<sequence>MSPIKTTPCLLILLVLSAAIQSEARWGKTRVEIHNTIGPGVDLTVHCKSKDDDIGEQLLHFNDSFGFNFRPRFFFGGTLFFCSFKWGSEFKYFDVYDEDRDSDICHYCVWNIVPSGPCLLKEDSADDYHCFEWNKSENQKFGSLPANPN</sequence>
<keyword evidence="5 6" id="KW-0732">Signal</keyword>
<name>A0AAN8VK14_9MAGN</name>
<protein>
    <recommendedName>
        <fullName evidence="6">S-protein homolog</fullName>
    </recommendedName>
</protein>
<gene>
    <name evidence="7" type="ORF">RJ641_033563</name>
</gene>
<evidence type="ECO:0000313" key="8">
    <source>
        <dbReference type="Proteomes" id="UP001370490"/>
    </source>
</evidence>
<comment type="subcellular location">
    <subcellularLocation>
        <location evidence="1 6">Secreted</location>
    </subcellularLocation>
</comment>
<dbReference type="Pfam" id="PF05938">
    <property type="entry name" value="Self-incomp_S1"/>
    <property type="match status" value="1"/>
</dbReference>
<evidence type="ECO:0000256" key="3">
    <source>
        <dbReference type="ARBA" id="ARBA00022471"/>
    </source>
</evidence>
<keyword evidence="8" id="KW-1185">Reference proteome</keyword>
<dbReference type="AlphaFoldDB" id="A0AAN8VK14"/>
<feature type="signal peptide" evidence="6">
    <location>
        <begin position="1"/>
        <end position="24"/>
    </location>
</feature>
<evidence type="ECO:0000256" key="6">
    <source>
        <dbReference type="RuleBase" id="RU367044"/>
    </source>
</evidence>
<evidence type="ECO:0000256" key="4">
    <source>
        <dbReference type="ARBA" id="ARBA00022525"/>
    </source>
</evidence>
<accession>A0AAN8VK14</accession>
<evidence type="ECO:0000313" key="7">
    <source>
        <dbReference type="EMBL" id="KAK6936533.1"/>
    </source>
</evidence>
<dbReference type="PANTHER" id="PTHR31232:SF149">
    <property type="entry name" value="S-PROTEIN HOMOLOG"/>
    <property type="match status" value="1"/>
</dbReference>
<reference evidence="7 8" key="1">
    <citation type="submission" date="2023-12" db="EMBL/GenBank/DDBJ databases">
        <title>A high-quality genome assembly for Dillenia turbinata (Dilleniales).</title>
        <authorList>
            <person name="Chanderbali A."/>
        </authorList>
    </citation>
    <scope>NUCLEOTIDE SEQUENCE [LARGE SCALE GENOMIC DNA]</scope>
    <source>
        <strain evidence="7">LSX21</strain>
        <tissue evidence="7">Leaf</tissue>
    </source>
</reference>
<dbReference type="Proteomes" id="UP001370490">
    <property type="component" value="Unassembled WGS sequence"/>
</dbReference>
<dbReference type="GO" id="GO:0005576">
    <property type="term" value="C:extracellular region"/>
    <property type="evidence" value="ECO:0007669"/>
    <property type="project" value="UniProtKB-SubCell"/>
</dbReference>